<dbReference type="CDD" id="cd07438">
    <property type="entry name" value="PHP_HisPPase_AMP"/>
    <property type="match status" value="1"/>
</dbReference>
<sequence>MVAILAEQRPTVKRLKDAWAGLHARSCPDVYNFHLHTVYSDGRLEPDEVIQQAVATGLQGLAITDHHSVRGYERAYRYLMELNSPSKPVLWSGVEISCELLGLEVHILGYGFDPTHDLMAPYLQGITPLGDDYPAAVVIPAIQSAGGLAVLAHPERYKKPAQELVPAASALGVDGVEAYYAYHNPNPWRPSPEKTATVLHLSRVYGLWVTCGTDTHGRNIRCRM</sequence>
<dbReference type="GO" id="GO:0004534">
    <property type="term" value="F:5'-3' RNA exonuclease activity"/>
    <property type="evidence" value="ECO:0007669"/>
    <property type="project" value="TreeGrafter"/>
</dbReference>
<evidence type="ECO:0000313" key="3">
    <source>
        <dbReference type="Proteomes" id="UP000180235"/>
    </source>
</evidence>
<dbReference type="InterPro" id="IPR003141">
    <property type="entry name" value="Pol/His_phosphatase_N"/>
</dbReference>
<dbReference type="SMART" id="SM00481">
    <property type="entry name" value="POLIIIAc"/>
    <property type="match status" value="1"/>
</dbReference>
<accession>A0A1J0AER3</accession>
<dbReference type="SUPFAM" id="SSF89550">
    <property type="entry name" value="PHP domain-like"/>
    <property type="match status" value="1"/>
</dbReference>
<dbReference type="AlphaFoldDB" id="A0A1J0AER3"/>
<name>A0A1J0AER3_9CYAN</name>
<dbReference type="GO" id="GO:0035312">
    <property type="term" value="F:5'-3' DNA exonuclease activity"/>
    <property type="evidence" value="ECO:0007669"/>
    <property type="project" value="TreeGrafter"/>
</dbReference>
<gene>
    <name evidence="2" type="ORF">GlitD10_2105</name>
</gene>
<keyword evidence="3" id="KW-1185">Reference proteome</keyword>
<dbReference type="InterPro" id="IPR052018">
    <property type="entry name" value="PHP_domain"/>
</dbReference>
<dbReference type="KEGG" id="glt:GlitD10_2105"/>
<dbReference type="InterPro" id="IPR004013">
    <property type="entry name" value="PHP_dom"/>
</dbReference>
<dbReference type="STRING" id="1188229.GlitD10_2105"/>
<organism evidence="2 3">
    <name type="scientific">Gloeomargarita lithophora Alchichica-D10</name>
    <dbReference type="NCBI Taxonomy" id="1188229"/>
    <lineage>
        <taxon>Bacteria</taxon>
        <taxon>Bacillati</taxon>
        <taxon>Cyanobacteriota</taxon>
        <taxon>Cyanophyceae</taxon>
        <taxon>Gloeomargaritales</taxon>
        <taxon>Gloeomargaritaceae</taxon>
        <taxon>Gloeomargarita</taxon>
    </lineage>
</organism>
<dbReference type="PANTHER" id="PTHR42924">
    <property type="entry name" value="EXONUCLEASE"/>
    <property type="match status" value="1"/>
</dbReference>
<dbReference type="OrthoDB" id="9804333at2"/>
<proteinExistence type="predicted"/>
<evidence type="ECO:0000259" key="1">
    <source>
        <dbReference type="SMART" id="SM00481"/>
    </source>
</evidence>
<dbReference type="Pfam" id="PF02811">
    <property type="entry name" value="PHP"/>
    <property type="match status" value="1"/>
</dbReference>
<dbReference type="Proteomes" id="UP000180235">
    <property type="component" value="Chromosome"/>
</dbReference>
<dbReference type="PANTHER" id="PTHR42924:SF3">
    <property type="entry name" value="POLYMERASE_HISTIDINOL PHOSPHATASE N-TERMINAL DOMAIN-CONTAINING PROTEIN"/>
    <property type="match status" value="1"/>
</dbReference>
<protein>
    <submittedName>
        <fullName evidence="2">PHP domain-containing protein</fullName>
    </submittedName>
</protein>
<feature type="domain" description="Polymerase/histidinol phosphatase N-terminal" evidence="1">
    <location>
        <begin position="31"/>
        <end position="100"/>
    </location>
</feature>
<dbReference type="EMBL" id="CP017675">
    <property type="protein sequence ID" value="APB34434.1"/>
    <property type="molecule type" value="Genomic_DNA"/>
</dbReference>
<evidence type="ECO:0000313" key="2">
    <source>
        <dbReference type="EMBL" id="APB34434.1"/>
    </source>
</evidence>
<dbReference type="Gene3D" id="3.20.20.140">
    <property type="entry name" value="Metal-dependent hydrolases"/>
    <property type="match status" value="1"/>
</dbReference>
<dbReference type="InterPro" id="IPR016195">
    <property type="entry name" value="Pol/histidinol_Pase-like"/>
</dbReference>
<reference evidence="2 3" key="1">
    <citation type="submission" date="2016-10" db="EMBL/GenBank/DDBJ databases">
        <title>Description of Gloeomargarita lithophora gen. nov., sp. nov., a thylakoid-bearing basal-branching cyanobacterium with intracellular carbonates, and proposal for Gloeomargaritales ord. nov.</title>
        <authorList>
            <person name="Moreira D."/>
            <person name="Tavera R."/>
            <person name="Benzerara K."/>
            <person name="Skouri-Panet F."/>
            <person name="Couradeau E."/>
            <person name="Gerard E."/>
            <person name="Loussert C."/>
            <person name="Novelo E."/>
            <person name="Zivanovic Y."/>
            <person name="Lopez-Garcia P."/>
        </authorList>
    </citation>
    <scope>NUCLEOTIDE SEQUENCE [LARGE SCALE GENOMIC DNA]</scope>
    <source>
        <strain evidence="2 3">D10</strain>
    </source>
</reference>